<dbReference type="AlphaFoldDB" id="A0A6C0HMC1"/>
<reference evidence="2" key="1">
    <citation type="journal article" date="2020" name="Nature">
        <title>Giant virus diversity and host interactions through global metagenomics.</title>
        <authorList>
            <person name="Schulz F."/>
            <person name="Roux S."/>
            <person name="Paez-Espino D."/>
            <person name="Jungbluth S."/>
            <person name="Walsh D.A."/>
            <person name="Denef V.J."/>
            <person name="McMahon K.D."/>
            <person name="Konstantinidis K.T."/>
            <person name="Eloe-Fadrosh E.A."/>
            <person name="Kyrpides N.C."/>
            <person name="Woyke T."/>
        </authorList>
    </citation>
    <scope>NUCLEOTIDE SEQUENCE</scope>
    <source>
        <strain evidence="2">GVMAG-M-3300023184-13</strain>
    </source>
</reference>
<name>A0A6C0HMC1_9ZZZZ</name>
<evidence type="ECO:0000313" key="2">
    <source>
        <dbReference type="EMBL" id="QHT81517.1"/>
    </source>
</evidence>
<proteinExistence type="predicted"/>
<feature type="compositionally biased region" description="Polar residues" evidence="1">
    <location>
        <begin position="132"/>
        <end position="150"/>
    </location>
</feature>
<feature type="compositionally biased region" description="Polar residues" evidence="1">
    <location>
        <begin position="206"/>
        <end position="235"/>
    </location>
</feature>
<feature type="compositionally biased region" description="Basic residues" evidence="1">
    <location>
        <begin position="1"/>
        <end position="26"/>
    </location>
</feature>
<protein>
    <submittedName>
        <fullName evidence="2">Uncharacterized protein</fullName>
    </submittedName>
</protein>
<feature type="region of interest" description="Disordered" evidence="1">
    <location>
        <begin position="121"/>
        <end position="242"/>
    </location>
</feature>
<evidence type="ECO:0000256" key="1">
    <source>
        <dbReference type="SAM" id="MobiDB-lite"/>
    </source>
</evidence>
<dbReference type="EMBL" id="MN739984">
    <property type="protein sequence ID" value="QHT81517.1"/>
    <property type="molecule type" value="Genomic_DNA"/>
</dbReference>
<organism evidence="2">
    <name type="scientific">viral metagenome</name>
    <dbReference type="NCBI Taxonomy" id="1070528"/>
    <lineage>
        <taxon>unclassified sequences</taxon>
        <taxon>metagenomes</taxon>
        <taxon>organismal metagenomes</taxon>
    </lineage>
</organism>
<feature type="compositionally biased region" description="Basic residues" evidence="1">
    <location>
        <begin position="173"/>
        <end position="199"/>
    </location>
</feature>
<sequence>MALRKFKGRSHRKSKGRAHRKSKSHTIQRGSGSGCRANANADWRNVDNMSNIKQTGGSPQSEIVMDESMQGGVMFDYINSPRICQNGYNGGSTGPMCQGGGSSTSDMVMNNLSDNAVPMQYQPSPKVIGNMDSLNLYQTTGGGKTNSSNKPKMGGGGSKMQRGQGNQREQRGGSKKQRGGSKKQRGGSKKQRGGSKKQHGGGSDWIMSNYSQGNINAPGQPNSWVGNFGSSQSTGRDMLMNPSSMGLAGSGFPMGSLEGANVSMTGAPI</sequence>
<feature type="region of interest" description="Disordered" evidence="1">
    <location>
        <begin position="1"/>
        <end position="36"/>
    </location>
</feature>
<accession>A0A6C0HMC1</accession>